<evidence type="ECO:0000256" key="4">
    <source>
        <dbReference type="SAM" id="MobiDB-lite"/>
    </source>
</evidence>
<dbReference type="SMART" id="SM00028">
    <property type="entry name" value="TPR"/>
    <property type="match status" value="3"/>
</dbReference>
<evidence type="ECO:0000313" key="7">
    <source>
        <dbReference type="Proteomes" id="UP000294927"/>
    </source>
</evidence>
<keyword evidence="1" id="KW-0677">Repeat</keyword>
<protein>
    <submittedName>
        <fullName evidence="6">Flp pilus assembly protein TadD</fullName>
    </submittedName>
</protein>
<dbReference type="Proteomes" id="UP000294927">
    <property type="component" value="Unassembled WGS sequence"/>
</dbReference>
<feature type="transmembrane region" description="Helical" evidence="5">
    <location>
        <begin position="227"/>
        <end position="260"/>
    </location>
</feature>
<evidence type="ECO:0000256" key="5">
    <source>
        <dbReference type="SAM" id="Phobius"/>
    </source>
</evidence>
<keyword evidence="5" id="KW-0812">Transmembrane</keyword>
<dbReference type="InterPro" id="IPR011990">
    <property type="entry name" value="TPR-like_helical_dom_sf"/>
</dbReference>
<dbReference type="Pfam" id="PF14559">
    <property type="entry name" value="TPR_19"/>
    <property type="match status" value="1"/>
</dbReference>
<dbReference type="GO" id="GO:0006620">
    <property type="term" value="P:post-translational protein targeting to endoplasmic reticulum membrane"/>
    <property type="evidence" value="ECO:0007669"/>
    <property type="project" value="TreeGrafter"/>
</dbReference>
<keyword evidence="7" id="KW-1185">Reference proteome</keyword>
<keyword evidence="2 3" id="KW-0802">TPR repeat</keyword>
<sequence length="339" mass="36822">MTMTSDGSIDAVLMRAARLSDEGRLRAAIAVLESALEVDPGHAVAWCRLSAAYLDIGEARESLDAAKRAMALGEPAWAHRLASLSLLELGRYEEAVVSAAEAVRREPDDWRGLVILSEALAHQEPEQAVQAARAAVERAPTEPRTHEVLGDAAMLAHDWMLAETAYQDAVRLDPSNRDVTAKLHRVVSRPGDDPRRKRRPVRSRSTPKFERVHRVSWYLAVRRPAVWQALGVAVLLLASSASFLAWYGLGVFLFVGLRAWRGWTRLPDGAAVTPAVLYSKLPLAAVSAGALALSAVSLLVWTVLVALGPVVKPLLLVALVSALIAVIVPSAALRRMWTR</sequence>
<feature type="region of interest" description="Disordered" evidence="4">
    <location>
        <begin position="186"/>
        <end position="205"/>
    </location>
</feature>
<dbReference type="PANTHER" id="PTHR45831:SF4">
    <property type="match status" value="1"/>
</dbReference>
<dbReference type="PROSITE" id="PS50005">
    <property type="entry name" value="TPR"/>
    <property type="match status" value="1"/>
</dbReference>
<organism evidence="6 7">
    <name type="scientific">Actinophytocola oryzae</name>
    <dbReference type="NCBI Taxonomy" id="502181"/>
    <lineage>
        <taxon>Bacteria</taxon>
        <taxon>Bacillati</taxon>
        <taxon>Actinomycetota</taxon>
        <taxon>Actinomycetes</taxon>
        <taxon>Pseudonocardiales</taxon>
        <taxon>Pseudonocardiaceae</taxon>
    </lineage>
</organism>
<dbReference type="GO" id="GO:0060090">
    <property type="term" value="F:molecular adaptor activity"/>
    <property type="evidence" value="ECO:0007669"/>
    <property type="project" value="TreeGrafter"/>
</dbReference>
<accession>A0A4R7VQU0</accession>
<keyword evidence="5" id="KW-1133">Transmembrane helix</keyword>
<dbReference type="EMBL" id="SOCP01000005">
    <property type="protein sequence ID" value="TDV52002.1"/>
    <property type="molecule type" value="Genomic_DNA"/>
</dbReference>
<dbReference type="AlphaFoldDB" id="A0A4R7VQU0"/>
<dbReference type="SUPFAM" id="SSF48452">
    <property type="entry name" value="TPR-like"/>
    <property type="match status" value="1"/>
</dbReference>
<evidence type="ECO:0000256" key="2">
    <source>
        <dbReference type="ARBA" id="ARBA00022803"/>
    </source>
</evidence>
<comment type="caution">
    <text evidence="6">The sequence shown here is derived from an EMBL/GenBank/DDBJ whole genome shotgun (WGS) entry which is preliminary data.</text>
</comment>
<dbReference type="OrthoDB" id="3686302at2"/>
<feature type="transmembrane region" description="Helical" evidence="5">
    <location>
        <begin position="313"/>
        <end position="333"/>
    </location>
</feature>
<keyword evidence="5" id="KW-0472">Membrane</keyword>
<feature type="repeat" description="TPR" evidence="3">
    <location>
        <begin position="143"/>
        <end position="176"/>
    </location>
</feature>
<gene>
    <name evidence="6" type="ORF">CLV71_105131</name>
</gene>
<dbReference type="Pfam" id="PF13432">
    <property type="entry name" value="TPR_16"/>
    <property type="match status" value="1"/>
</dbReference>
<reference evidence="6 7" key="1">
    <citation type="submission" date="2019-03" db="EMBL/GenBank/DDBJ databases">
        <title>Genomic Encyclopedia of Archaeal and Bacterial Type Strains, Phase II (KMG-II): from individual species to whole genera.</title>
        <authorList>
            <person name="Goeker M."/>
        </authorList>
    </citation>
    <scope>NUCLEOTIDE SEQUENCE [LARGE SCALE GENOMIC DNA]</scope>
    <source>
        <strain evidence="6 7">DSM 45499</strain>
    </source>
</reference>
<dbReference type="GO" id="GO:0016020">
    <property type="term" value="C:membrane"/>
    <property type="evidence" value="ECO:0007669"/>
    <property type="project" value="TreeGrafter"/>
</dbReference>
<dbReference type="InterPro" id="IPR047150">
    <property type="entry name" value="SGT"/>
</dbReference>
<feature type="transmembrane region" description="Helical" evidence="5">
    <location>
        <begin position="281"/>
        <end position="307"/>
    </location>
</feature>
<dbReference type="RefSeq" id="WP_133903416.1">
    <property type="nucleotide sequence ID" value="NZ_SOCP01000005.1"/>
</dbReference>
<dbReference type="InterPro" id="IPR019734">
    <property type="entry name" value="TPR_rpt"/>
</dbReference>
<dbReference type="PANTHER" id="PTHR45831">
    <property type="entry name" value="LD24721P"/>
    <property type="match status" value="1"/>
</dbReference>
<dbReference type="Gene3D" id="1.25.40.10">
    <property type="entry name" value="Tetratricopeptide repeat domain"/>
    <property type="match status" value="1"/>
</dbReference>
<proteinExistence type="predicted"/>
<evidence type="ECO:0000256" key="1">
    <source>
        <dbReference type="ARBA" id="ARBA00022737"/>
    </source>
</evidence>
<evidence type="ECO:0000256" key="3">
    <source>
        <dbReference type="PROSITE-ProRule" id="PRU00339"/>
    </source>
</evidence>
<dbReference type="GO" id="GO:0072380">
    <property type="term" value="C:TRC complex"/>
    <property type="evidence" value="ECO:0007669"/>
    <property type="project" value="TreeGrafter"/>
</dbReference>
<name>A0A4R7VQU0_9PSEU</name>
<evidence type="ECO:0000313" key="6">
    <source>
        <dbReference type="EMBL" id="TDV52002.1"/>
    </source>
</evidence>